<organism evidence="13 14">
    <name type="scientific">Arenivirga flava</name>
    <dbReference type="NCBI Taxonomy" id="1930060"/>
    <lineage>
        <taxon>Bacteria</taxon>
        <taxon>Bacillati</taxon>
        <taxon>Actinomycetota</taxon>
        <taxon>Actinomycetes</taxon>
        <taxon>Micrococcales</taxon>
        <taxon>Microbacteriaceae</taxon>
        <taxon>Arenivirga</taxon>
    </lineage>
</organism>
<evidence type="ECO:0000256" key="7">
    <source>
        <dbReference type="ARBA" id="ARBA00022833"/>
    </source>
</evidence>
<proteinExistence type="inferred from homology"/>
<keyword evidence="8 11" id="KW-1133">Transmembrane helix</keyword>
<evidence type="ECO:0000256" key="2">
    <source>
        <dbReference type="ARBA" id="ARBA00004141"/>
    </source>
</evidence>
<sequence length="460" mass="48367">MHVESVLLYVLGVLVIVVGLAVSIGLHEIGHLLPAKLFGVRVTQYMIGFGPTIFSRKRGETEYGVKAVPLGGYIAMSGMYPPKRPGGAPREASTGFLQALSGDDRAERRPGGIASMIEEAREASAETIVRGEEHRTFYQLPVWKRIVIMVGGPAMNLVLGFLFTAIVLTGFGVAQPGLTVSSVSECVVPAGSAQTECAAGDPIAPGAEAGVLPGDEIVGIDGQDAANWDQVSGIIRDAPGRTFTLEVLRDGEPVSLQVTPLLTERAVYDDDGRPVLDDAGDPVTAEVGFVGVSPQYETVHQSITEVPAAVGDNIGRVVHLILNLPQRLVDVAQAAFGGGERDPNGPMSVVGVGRFAGEIASYDALPVADRISAMLGILGSLNVMLFVFNLVPLMPLDGGHVAGAVWEAVRRFFAKLFGRSDPGPVDTAKVIPLTFVVVILLGGMSALLIYADIVNPISLF</sequence>
<gene>
    <name evidence="13" type="ORF">GCM10025874_10440</name>
</gene>
<evidence type="ECO:0000256" key="8">
    <source>
        <dbReference type="ARBA" id="ARBA00022989"/>
    </source>
</evidence>
<evidence type="ECO:0000256" key="10">
    <source>
        <dbReference type="ARBA" id="ARBA00023136"/>
    </source>
</evidence>
<dbReference type="SUPFAM" id="SSF50156">
    <property type="entry name" value="PDZ domain-like"/>
    <property type="match status" value="1"/>
</dbReference>
<dbReference type="GO" id="GO:0016020">
    <property type="term" value="C:membrane"/>
    <property type="evidence" value="ECO:0007669"/>
    <property type="project" value="UniProtKB-SubCell"/>
</dbReference>
<dbReference type="InterPro" id="IPR036034">
    <property type="entry name" value="PDZ_sf"/>
</dbReference>
<evidence type="ECO:0000256" key="9">
    <source>
        <dbReference type="ARBA" id="ARBA00023049"/>
    </source>
</evidence>
<dbReference type="GO" id="GO:0006508">
    <property type="term" value="P:proteolysis"/>
    <property type="evidence" value="ECO:0007669"/>
    <property type="project" value="UniProtKB-KW"/>
</dbReference>
<keyword evidence="14" id="KW-1185">Reference proteome</keyword>
<evidence type="ECO:0000256" key="11">
    <source>
        <dbReference type="SAM" id="Phobius"/>
    </source>
</evidence>
<dbReference type="PANTHER" id="PTHR42837">
    <property type="entry name" value="REGULATOR OF SIGMA-E PROTEASE RSEP"/>
    <property type="match status" value="1"/>
</dbReference>
<dbReference type="Gene3D" id="2.30.42.10">
    <property type="match status" value="1"/>
</dbReference>
<keyword evidence="7" id="KW-0862">Zinc</keyword>
<keyword evidence="5 11" id="KW-0812">Transmembrane</keyword>
<feature type="transmembrane region" description="Helical" evidence="11">
    <location>
        <begin position="430"/>
        <end position="451"/>
    </location>
</feature>
<dbReference type="Proteomes" id="UP001157160">
    <property type="component" value="Unassembled WGS sequence"/>
</dbReference>
<keyword evidence="4" id="KW-0645">Protease</keyword>
<reference evidence="13 14" key="1">
    <citation type="journal article" date="2014" name="Int. J. Syst. Evol. Microbiol.">
        <title>Complete genome sequence of Corynebacterium casei LMG S-19264T (=DSM 44701T), isolated from a smear-ripened cheese.</title>
        <authorList>
            <consortium name="US DOE Joint Genome Institute (JGI-PGF)"/>
            <person name="Walter F."/>
            <person name="Albersmeier A."/>
            <person name="Kalinowski J."/>
            <person name="Ruckert C."/>
        </authorList>
    </citation>
    <scope>NUCLEOTIDE SEQUENCE [LARGE SCALE GENOMIC DNA]</scope>
    <source>
        <strain evidence="13 14">NBRC 112289</strain>
    </source>
</reference>
<dbReference type="Pfam" id="PF17820">
    <property type="entry name" value="PDZ_6"/>
    <property type="match status" value="1"/>
</dbReference>
<dbReference type="GO" id="GO:0004222">
    <property type="term" value="F:metalloendopeptidase activity"/>
    <property type="evidence" value="ECO:0007669"/>
    <property type="project" value="InterPro"/>
</dbReference>
<comment type="cofactor">
    <cofactor evidence="1">
        <name>Zn(2+)</name>
        <dbReference type="ChEBI" id="CHEBI:29105"/>
    </cofactor>
</comment>
<comment type="subcellular location">
    <subcellularLocation>
        <location evidence="2">Membrane</location>
        <topology evidence="2">Multi-pass membrane protein</topology>
    </subcellularLocation>
</comment>
<dbReference type="InterPro" id="IPR008915">
    <property type="entry name" value="Peptidase_M50"/>
</dbReference>
<feature type="transmembrane region" description="Helical" evidence="11">
    <location>
        <begin position="371"/>
        <end position="391"/>
    </location>
</feature>
<evidence type="ECO:0000259" key="12">
    <source>
        <dbReference type="SMART" id="SM00228"/>
    </source>
</evidence>
<feature type="domain" description="PDZ" evidence="12">
    <location>
        <begin position="176"/>
        <end position="251"/>
    </location>
</feature>
<evidence type="ECO:0000313" key="14">
    <source>
        <dbReference type="Proteomes" id="UP001157160"/>
    </source>
</evidence>
<keyword evidence="10 11" id="KW-0472">Membrane</keyword>
<evidence type="ECO:0000256" key="6">
    <source>
        <dbReference type="ARBA" id="ARBA00022801"/>
    </source>
</evidence>
<comment type="caution">
    <text evidence="13">The sequence shown here is derived from an EMBL/GenBank/DDBJ whole genome shotgun (WGS) entry which is preliminary data.</text>
</comment>
<protein>
    <submittedName>
        <fullName evidence="13">Peptidase</fullName>
    </submittedName>
</protein>
<dbReference type="SMART" id="SM00228">
    <property type="entry name" value="PDZ"/>
    <property type="match status" value="1"/>
</dbReference>
<dbReference type="Pfam" id="PF02163">
    <property type="entry name" value="Peptidase_M50"/>
    <property type="match status" value="1"/>
</dbReference>
<dbReference type="CDD" id="cd06163">
    <property type="entry name" value="S2P-M50_PDZ_RseP-like"/>
    <property type="match status" value="1"/>
</dbReference>
<name>A0AA37UGS7_9MICO</name>
<dbReference type="EMBL" id="BSUL01000001">
    <property type="protein sequence ID" value="GMA27791.1"/>
    <property type="molecule type" value="Genomic_DNA"/>
</dbReference>
<keyword evidence="6" id="KW-0378">Hydrolase</keyword>
<evidence type="ECO:0000313" key="13">
    <source>
        <dbReference type="EMBL" id="GMA27791.1"/>
    </source>
</evidence>
<dbReference type="InterPro" id="IPR041489">
    <property type="entry name" value="PDZ_6"/>
</dbReference>
<keyword evidence="9" id="KW-0482">Metalloprotease</keyword>
<feature type="transmembrane region" description="Helical" evidence="11">
    <location>
        <begin position="6"/>
        <end position="26"/>
    </location>
</feature>
<comment type="similarity">
    <text evidence="3">Belongs to the peptidase M50B family.</text>
</comment>
<dbReference type="InterPro" id="IPR004387">
    <property type="entry name" value="Pept_M50_Zn"/>
</dbReference>
<accession>A0AA37UGS7</accession>
<dbReference type="CDD" id="cd23081">
    <property type="entry name" value="cpPDZ_EcRseP-like"/>
    <property type="match status" value="1"/>
</dbReference>
<feature type="transmembrane region" description="Helical" evidence="11">
    <location>
        <begin position="154"/>
        <end position="174"/>
    </location>
</feature>
<dbReference type="AlphaFoldDB" id="A0AA37UGS7"/>
<evidence type="ECO:0000256" key="5">
    <source>
        <dbReference type="ARBA" id="ARBA00022692"/>
    </source>
</evidence>
<evidence type="ECO:0000256" key="1">
    <source>
        <dbReference type="ARBA" id="ARBA00001947"/>
    </source>
</evidence>
<dbReference type="PANTHER" id="PTHR42837:SF2">
    <property type="entry name" value="MEMBRANE METALLOPROTEASE ARASP2, CHLOROPLASTIC-RELATED"/>
    <property type="match status" value="1"/>
</dbReference>
<evidence type="ECO:0000256" key="4">
    <source>
        <dbReference type="ARBA" id="ARBA00022670"/>
    </source>
</evidence>
<evidence type="ECO:0000256" key="3">
    <source>
        <dbReference type="ARBA" id="ARBA00007931"/>
    </source>
</evidence>
<dbReference type="InterPro" id="IPR001478">
    <property type="entry name" value="PDZ"/>
</dbReference>